<dbReference type="InterPro" id="IPR027417">
    <property type="entry name" value="P-loop_NTPase"/>
</dbReference>
<feature type="region of interest" description="Disordered" evidence="1">
    <location>
        <begin position="731"/>
        <end position="752"/>
    </location>
</feature>
<accession>A0A4Q7E5A3</accession>
<keyword evidence="4" id="KW-1185">Reference proteome</keyword>
<dbReference type="GO" id="GO:0046906">
    <property type="term" value="F:tetrapyrrole binding"/>
    <property type="evidence" value="ECO:0007669"/>
    <property type="project" value="TreeGrafter"/>
</dbReference>
<sequence length="932" mass="105907">MTQQPNPQPPYKGLGLEDVRKVLDSGAVKAGVPGAIAGFGISRAFAGEWWQFVSLLGAAAGVWFLIKLGNRFAPKVERVIDRADQAFDRRVDLALVNRSDFHKQYLEALKVRCVDLNVEGYGGLPRLALEDIYVSLRMHPGGRGNPTLQNRNLKIWDILPKAHDPDQTFLARLVAVIADPGYGKTTLMQFLTLNFSNRGYGEKGAKELIPVLLLFRDFHGRIQSEHEPKLPQLIVETVQKMPRCEDLRASEPWFRQQLQQGKCLVMLDGLDEVPDAQRNTVSKWANWQMQNYPCQFILTSRPHGFNSSLFSGVERIDVLDFNDDQKRDFIEKWYRFIAWETKWKYHLQDNEGKEPGKQLSKEQVKAQSQADADKAAANLRQQLFADRSLIDLAKNPLLLTIIAVAHKFKERLPQRRLDVYRDIFKLLLEDRPYQRQTRLTITNAADNQAILQPLALELTQANETKFKPRQGAAWIQPRLAETHDDPALTPAQFLQEIQQVSGLLAGGEGYLYEFTHKTFQEYLAAVELSERETGKHDVMAHFADETWKEVVYFYALLTDPVPFIEKALEIPENLHTLKLAQRIANDAKSVDERLKQRLLDELLERDDRIPDVLLKKRFRSLSFLDETTAISGHISLSEFALFFGAQRDGLFHSTAKADFPMSRMAGPGDSEGRQKINSQEPVVGLSWEEARWFCAWLATQAQLAPAEGVYDYRLPTPEEVETFKALEAEGSPLAPLDKGGGDSRGDLTPWTTDPKRPGNCLRVVRQRIPDRYRELVNYLASGSWKEADQETDKLMLKAVGKKAEQRGYLEFEEIRNFPCEDLLLIDQLWLKFSGGKFGFSVQKQLWCEVGGRLDFGEDRNAAISAYEKMSERNGWRVGGSYISYSQVTVNTSAPIGHLPFNPYWGGEIVGILSLQEEEGMGVLFSRIETCEL</sequence>
<dbReference type="InterPro" id="IPR008629">
    <property type="entry name" value="GUN4-like"/>
</dbReference>
<reference evidence="3 4" key="1">
    <citation type="submission" date="2018-11" db="EMBL/GenBank/DDBJ databases">
        <title>Whole genome sequencing of an environmental sample.</title>
        <authorList>
            <person name="Sarangi A.N."/>
            <person name="Singh D."/>
            <person name="Tripathy S."/>
        </authorList>
    </citation>
    <scope>NUCLEOTIDE SEQUENCE [LARGE SCALE GENOMIC DNA]</scope>
    <source>
        <strain evidence="3 4">Lakshadweep</strain>
    </source>
</reference>
<dbReference type="SUPFAM" id="SSF52540">
    <property type="entry name" value="P-loop containing nucleoside triphosphate hydrolases"/>
    <property type="match status" value="1"/>
</dbReference>
<dbReference type="InterPro" id="IPR007111">
    <property type="entry name" value="NACHT_NTPase"/>
</dbReference>
<dbReference type="Gene3D" id="1.25.40.620">
    <property type="match status" value="1"/>
</dbReference>
<dbReference type="EMBL" id="QVFV01000004">
    <property type="protein sequence ID" value="RZM77120.1"/>
    <property type="molecule type" value="Genomic_DNA"/>
</dbReference>
<dbReference type="AlphaFoldDB" id="A0A4Q7E5A3"/>
<organism evidence="3 4">
    <name type="scientific">Leptolyngbya iicbica LK</name>
    <dbReference type="NCBI Taxonomy" id="2294035"/>
    <lineage>
        <taxon>Bacteria</taxon>
        <taxon>Bacillati</taxon>
        <taxon>Cyanobacteriota</taxon>
        <taxon>Cyanophyceae</taxon>
        <taxon>Leptolyngbyales</taxon>
        <taxon>Leptolyngbyaceae</taxon>
        <taxon>Leptolyngbya group</taxon>
        <taxon>Leptolyngbya</taxon>
        <taxon>Leptolyngbya iicbica</taxon>
    </lineage>
</organism>
<dbReference type="InterPro" id="IPR037215">
    <property type="entry name" value="GUN4-like_sf"/>
</dbReference>
<name>A0A4Q7E5A3_9CYAN</name>
<dbReference type="SUPFAM" id="SSF140869">
    <property type="entry name" value="GUN4-like"/>
    <property type="match status" value="1"/>
</dbReference>
<evidence type="ECO:0000259" key="2">
    <source>
        <dbReference type="PROSITE" id="PS50837"/>
    </source>
</evidence>
<dbReference type="Proteomes" id="UP000292459">
    <property type="component" value="Unassembled WGS sequence"/>
</dbReference>
<gene>
    <name evidence="3" type="ORF">DYY88_15825</name>
</gene>
<comment type="caution">
    <text evidence="3">The sequence shown here is derived from an EMBL/GenBank/DDBJ whole genome shotgun (WGS) entry which is preliminary data.</text>
</comment>
<dbReference type="PROSITE" id="PS50837">
    <property type="entry name" value="NACHT"/>
    <property type="match status" value="1"/>
</dbReference>
<proteinExistence type="predicted"/>
<dbReference type="Gene3D" id="1.10.10.1770">
    <property type="entry name" value="Gun4-like"/>
    <property type="match status" value="1"/>
</dbReference>
<dbReference type="OrthoDB" id="135105at2"/>
<dbReference type="Pfam" id="PF05419">
    <property type="entry name" value="GUN4"/>
    <property type="match status" value="1"/>
</dbReference>
<dbReference type="Gene3D" id="3.40.50.300">
    <property type="entry name" value="P-loop containing nucleotide triphosphate hydrolases"/>
    <property type="match status" value="1"/>
</dbReference>
<dbReference type="Pfam" id="PF05729">
    <property type="entry name" value="NACHT"/>
    <property type="match status" value="1"/>
</dbReference>
<evidence type="ECO:0000313" key="4">
    <source>
        <dbReference type="Proteomes" id="UP000292459"/>
    </source>
</evidence>
<dbReference type="SUPFAM" id="SSF56436">
    <property type="entry name" value="C-type lectin-like"/>
    <property type="match status" value="1"/>
</dbReference>
<dbReference type="PANTHER" id="PTHR34800:SF1">
    <property type="entry name" value="TETRAPYRROLE-BINDING PROTEIN, CHLOROPLASTIC"/>
    <property type="match status" value="1"/>
</dbReference>
<evidence type="ECO:0000256" key="1">
    <source>
        <dbReference type="SAM" id="MobiDB-lite"/>
    </source>
</evidence>
<protein>
    <submittedName>
        <fullName evidence="3">NACHT domain-containing protein</fullName>
    </submittedName>
</protein>
<feature type="domain" description="NACHT" evidence="2">
    <location>
        <begin position="172"/>
        <end position="302"/>
    </location>
</feature>
<dbReference type="CDD" id="cd16383">
    <property type="entry name" value="GUN4"/>
    <property type="match status" value="1"/>
</dbReference>
<dbReference type="PANTHER" id="PTHR34800">
    <property type="entry name" value="TETRAPYRROLE-BINDING PROTEIN, CHLOROPLASTIC"/>
    <property type="match status" value="1"/>
</dbReference>
<dbReference type="InterPro" id="IPR016187">
    <property type="entry name" value="CTDL_fold"/>
</dbReference>
<dbReference type="RefSeq" id="WP_052288334.1">
    <property type="nucleotide sequence ID" value="NZ_QVFV01000004.1"/>
</dbReference>
<evidence type="ECO:0000313" key="3">
    <source>
        <dbReference type="EMBL" id="RZM77120.1"/>
    </source>
</evidence>